<feature type="binding site" evidence="13">
    <location>
        <begin position="202"/>
        <end position="206"/>
    </location>
    <ligand>
        <name>NAD(+)</name>
        <dbReference type="ChEBI" id="CHEBI:57540"/>
    </ligand>
</feature>
<evidence type="ECO:0000256" key="13">
    <source>
        <dbReference type="PIRSR" id="PIRSR000094-3"/>
    </source>
</evidence>
<dbReference type="EC" id="1.3.1.9" evidence="10"/>
<dbReference type="PRINTS" id="PR00081">
    <property type="entry name" value="GDHRDH"/>
</dbReference>
<evidence type="ECO:0000256" key="8">
    <source>
        <dbReference type="ARBA" id="ARBA00023160"/>
    </source>
</evidence>
<dbReference type="GO" id="GO:0006633">
    <property type="term" value="P:fatty acid biosynthetic process"/>
    <property type="evidence" value="ECO:0007669"/>
    <property type="project" value="UniProtKB-UniPathway"/>
</dbReference>
<evidence type="ECO:0000313" key="15">
    <source>
        <dbReference type="Proteomes" id="UP000032671"/>
    </source>
</evidence>
<feature type="binding site" evidence="13">
    <location>
        <begin position="30"/>
        <end position="31"/>
    </location>
    <ligand>
        <name>NAD(+)</name>
        <dbReference type="ChEBI" id="CHEBI:57540"/>
    </ligand>
</feature>
<dbReference type="UniPathway" id="UPA00094"/>
<evidence type="ECO:0000256" key="12">
    <source>
        <dbReference type="PIRSR" id="PIRSR000094-2"/>
    </source>
</evidence>
<comment type="catalytic activity">
    <reaction evidence="9 10">
        <text>a 2,3-saturated acyl-[ACP] + NAD(+) = a (2E)-enoyl-[ACP] + NADH + H(+)</text>
        <dbReference type="Rhea" id="RHEA:10240"/>
        <dbReference type="Rhea" id="RHEA-COMP:9925"/>
        <dbReference type="Rhea" id="RHEA-COMP:9926"/>
        <dbReference type="ChEBI" id="CHEBI:15378"/>
        <dbReference type="ChEBI" id="CHEBI:57540"/>
        <dbReference type="ChEBI" id="CHEBI:57945"/>
        <dbReference type="ChEBI" id="CHEBI:78784"/>
        <dbReference type="ChEBI" id="CHEBI:78785"/>
        <dbReference type="EC" id="1.3.1.9"/>
    </reaction>
</comment>
<accession>A0A0D6N5L5</accession>
<keyword evidence="6 10" id="KW-0520">NAD</keyword>
<evidence type="ECO:0000256" key="9">
    <source>
        <dbReference type="ARBA" id="ARBA00048572"/>
    </source>
</evidence>
<dbReference type="Gene3D" id="1.10.8.400">
    <property type="entry name" value="Enoyl acyl carrier protein reductase"/>
    <property type="match status" value="1"/>
</dbReference>
<keyword evidence="3 10" id="KW-0444">Lipid biosynthesis</keyword>
<dbReference type="InterPro" id="IPR036291">
    <property type="entry name" value="NAD(P)-bd_dom_sf"/>
</dbReference>
<reference evidence="14 15" key="1">
    <citation type="submission" date="2012-11" db="EMBL/GenBank/DDBJ databases">
        <title>Whole genome sequence of Acetobacter cibinongensis 4H-1.</title>
        <authorList>
            <person name="Azuma Y."/>
            <person name="Higashiura N."/>
            <person name="Hirakawa H."/>
            <person name="Matsushita K."/>
        </authorList>
    </citation>
    <scope>NUCLEOTIDE SEQUENCE [LARGE SCALE GENOMIC DNA]</scope>
    <source>
        <strain evidence="14 15">4H-1</strain>
    </source>
</reference>
<dbReference type="AlphaFoldDB" id="A0A0D6N5L5"/>
<evidence type="ECO:0000256" key="11">
    <source>
        <dbReference type="PIRSR" id="PIRSR000094-1"/>
    </source>
</evidence>
<comment type="similarity">
    <text evidence="2 10">Belongs to the short-chain dehydrogenases/reductases (SDR) family. FabI subfamily.</text>
</comment>
<dbReference type="STRING" id="1231339.Abci_018_114"/>
<feature type="binding site" evidence="13">
    <location>
        <begin position="75"/>
        <end position="76"/>
    </location>
    <ligand>
        <name>NAD(+)</name>
        <dbReference type="ChEBI" id="CHEBI:57540"/>
    </ligand>
</feature>
<keyword evidence="4" id="KW-0276">Fatty acid metabolism</keyword>
<dbReference type="PANTHER" id="PTHR43159:SF2">
    <property type="entry name" value="ENOYL-[ACYL-CARRIER-PROTEIN] REDUCTASE [NADH], CHLOROPLASTIC"/>
    <property type="match status" value="1"/>
</dbReference>
<gene>
    <name evidence="14" type="ORF">Abci_018_114</name>
</gene>
<dbReference type="RefSeq" id="WP_048839294.1">
    <property type="nucleotide sequence ID" value="NZ_BAMV01000018.1"/>
</dbReference>
<dbReference type="EMBL" id="BAMV01000018">
    <property type="protein sequence ID" value="GAN61244.1"/>
    <property type="molecule type" value="Genomic_DNA"/>
</dbReference>
<keyword evidence="7" id="KW-0443">Lipid metabolism</keyword>
<evidence type="ECO:0000256" key="6">
    <source>
        <dbReference type="ARBA" id="ARBA00023027"/>
    </source>
</evidence>
<feature type="active site" description="Proton acceptor" evidence="11">
    <location>
        <position position="166"/>
    </location>
</feature>
<feature type="binding site" evidence="13">
    <location>
        <position position="51"/>
    </location>
    <ligand>
        <name>NAD(+)</name>
        <dbReference type="ChEBI" id="CHEBI:57540"/>
    </ligand>
</feature>
<evidence type="ECO:0000256" key="7">
    <source>
        <dbReference type="ARBA" id="ARBA00023098"/>
    </source>
</evidence>
<feature type="binding site" evidence="13">
    <location>
        <position position="103"/>
    </location>
    <ligand>
        <name>NAD(+)</name>
        <dbReference type="ChEBI" id="CHEBI:57540"/>
    </ligand>
</feature>
<sequence length="279" mass="29804">MSSQDTTLPVRGTLMQGKKGLVMGVANDRSIAWGIASAVAAQGGELAFTYQGEALGKRVKPLAESVGSSLVLPCDVSNDAKIDAVFERLEQEWGEIDFVVHAIGWADKKYLRGRYVDTPRDAFLTALDISCYSFTAVAQRAAKLMKKGGSLLTLSYLGAERVMPHYNVMGVAKAALEASVRYMAADLGKDSIRVNAISAGPIKTLAASGIGDFRYILKWNQYNAPLERNVALEEVGGAGLYMLSDLSTGVTGEVHHVDSGYHTVGMKNPTAPDISVVGE</sequence>
<evidence type="ECO:0000256" key="1">
    <source>
        <dbReference type="ARBA" id="ARBA00005194"/>
    </source>
</evidence>
<organism evidence="14 15">
    <name type="scientific">Acetobacter cibinongensis</name>
    <dbReference type="NCBI Taxonomy" id="146475"/>
    <lineage>
        <taxon>Bacteria</taxon>
        <taxon>Pseudomonadati</taxon>
        <taxon>Pseudomonadota</taxon>
        <taxon>Alphaproteobacteria</taxon>
        <taxon>Acetobacterales</taxon>
        <taxon>Acetobacteraceae</taxon>
        <taxon>Acetobacter</taxon>
    </lineage>
</organism>
<dbReference type="Gene3D" id="3.40.50.720">
    <property type="entry name" value="NAD(P)-binding Rossmann-like Domain"/>
    <property type="match status" value="1"/>
</dbReference>
<dbReference type="FunFam" id="1.10.8.400:FF:000001">
    <property type="entry name" value="Enoyl-[acyl-carrier-protein] reductase [NADH]"/>
    <property type="match status" value="1"/>
</dbReference>
<feature type="binding site" evidence="13">
    <location>
        <position position="24"/>
    </location>
    <ligand>
        <name>NAD(+)</name>
        <dbReference type="ChEBI" id="CHEBI:57540"/>
    </ligand>
</feature>
<protein>
    <recommendedName>
        <fullName evidence="10">Enoyl-[acyl-carrier-protein] reductase [NADH]</fullName>
        <ecNumber evidence="10">1.3.1.9</ecNumber>
    </recommendedName>
</protein>
<dbReference type="CDD" id="cd05372">
    <property type="entry name" value="ENR_SDR"/>
    <property type="match status" value="1"/>
</dbReference>
<name>A0A0D6N5L5_9PROT</name>
<proteinExistence type="inferred from homology"/>
<dbReference type="SUPFAM" id="SSF51735">
    <property type="entry name" value="NAD(P)-binding Rossmann-fold domains"/>
    <property type="match status" value="1"/>
</dbReference>
<evidence type="ECO:0000256" key="5">
    <source>
        <dbReference type="ARBA" id="ARBA00023002"/>
    </source>
</evidence>
<dbReference type="Proteomes" id="UP000032671">
    <property type="component" value="Unassembled WGS sequence"/>
</dbReference>
<feature type="binding site" evidence="12">
    <location>
        <position position="106"/>
    </location>
    <ligand>
        <name>substrate</name>
    </ligand>
</feature>
<evidence type="ECO:0000256" key="10">
    <source>
        <dbReference type="PIRNR" id="PIRNR000094"/>
    </source>
</evidence>
<dbReference type="Pfam" id="PF13561">
    <property type="entry name" value="adh_short_C2"/>
    <property type="match status" value="1"/>
</dbReference>
<feature type="active site" description="Proton acceptor" evidence="11">
    <location>
        <position position="156"/>
    </location>
</feature>
<dbReference type="InterPro" id="IPR014358">
    <property type="entry name" value="Enoyl-ACP_Rdtase_NADH"/>
</dbReference>
<keyword evidence="5 10" id="KW-0560">Oxidoreductase</keyword>
<dbReference type="PANTHER" id="PTHR43159">
    <property type="entry name" value="ENOYL-[ACYL-CARRIER-PROTEIN] REDUCTASE"/>
    <property type="match status" value="1"/>
</dbReference>
<dbReference type="GO" id="GO:0004318">
    <property type="term" value="F:enoyl-[acyl-carrier-protein] reductase (NADH) activity"/>
    <property type="evidence" value="ECO:0007669"/>
    <property type="project" value="UniProtKB-EC"/>
</dbReference>
<dbReference type="PIRSF" id="PIRSF000094">
    <property type="entry name" value="Enoyl-ACP_rdct"/>
    <property type="match status" value="1"/>
</dbReference>
<evidence type="ECO:0000256" key="3">
    <source>
        <dbReference type="ARBA" id="ARBA00022516"/>
    </source>
</evidence>
<comment type="pathway">
    <text evidence="1">Lipid metabolism; fatty acid biosynthesis.</text>
</comment>
<comment type="caution">
    <text evidence="14">The sequence shown here is derived from an EMBL/GenBank/DDBJ whole genome shotgun (WGS) entry which is preliminary data.</text>
</comment>
<dbReference type="FunFam" id="3.40.50.720:FF:000054">
    <property type="entry name" value="Enoyl-[acyl-carrier-protein] reductase [NADH]"/>
    <property type="match status" value="1"/>
</dbReference>
<keyword evidence="8 10" id="KW-0275">Fatty acid biosynthesis</keyword>
<evidence type="ECO:0000313" key="14">
    <source>
        <dbReference type="EMBL" id="GAN61244.1"/>
    </source>
</evidence>
<evidence type="ECO:0000256" key="4">
    <source>
        <dbReference type="ARBA" id="ARBA00022832"/>
    </source>
</evidence>
<feature type="binding site" evidence="13">
    <location>
        <position position="173"/>
    </location>
    <ligand>
        <name>NAD(+)</name>
        <dbReference type="ChEBI" id="CHEBI:57540"/>
    </ligand>
</feature>
<evidence type="ECO:0000256" key="2">
    <source>
        <dbReference type="ARBA" id="ARBA00009233"/>
    </source>
</evidence>
<dbReference type="InterPro" id="IPR002347">
    <property type="entry name" value="SDR_fam"/>
</dbReference>
<dbReference type="NCBIfam" id="NF006019">
    <property type="entry name" value="PRK08159.1"/>
    <property type="match status" value="1"/>
</dbReference>